<dbReference type="PROSITE" id="PS50004">
    <property type="entry name" value="C2"/>
    <property type="match status" value="1"/>
</dbReference>
<dbReference type="AlphaFoldDB" id="A0AAV5KL76"/>
<dbReference type="EMBL" id="BPVZ01000068">
    <property type="protein sequence ID" value="GKV25368.1"/>
    <property type="molecule type" value="Genomic_DNA"/>
</dbReference>
<dbReference type="Proteomes" id="UP001054252">
    <property type="component" value="Unassembled WGS sequence"/>
</dbReference>
<dbReference type="Gene3D" id="2.60.40.150">
    <property type="entry name" value="C2 domain"/>
    <property type="match status" value="1"/>
</dbReference>
<dbReference type="SUPFAM" id="SSF49562">
    <property type="entry name" value="C2 domain (Calcium/lipid-binding domain, CaLB)"/>
    <property type="match status" value="1"/>
</dbReference>
<keyword evidence="3" id="KW-1185">Reference proteome</keyword>
<sequence>MGASNFLSSFSCEVRIIQAKNLEFNSTGRLFVRYYLSAGRNKRVELNTREISSKSDHFWNETFCLECFGTEESLNDLKQQSVVFELRWRGAVPVIGKMGKSRILGRAEVPWKAVFESENMEMEKWVTMVPMNDRVLEGVKPPSLEVAMKVGAPAMAELEQRKKLKNRDG</sequence>
<dbReference type="InterPro" id="IPR000008">
    <property type="entry name" value="C2_dom"/>
</dbReference>
<evidence type="ECO:0000259" key="1">
    <source>
        <dbReference type="PROSITE" id="PS50004"/>
    </source>
</evidence>
<comment type="caution">
    <text evidence="2">The sequence shown here is derived from an EMBL/GenBank/DDBJ whole genome shotgun (WGS) entry which is preliminary data.</text>
</comment>
<reference evidence="2 3" key="1">
    <citation type="journal article" date="2021" name="Commun. Biol.">
        <title>The genome of Shorea leprosula (Dipterocarpaceae) highlights the ecological relevance of drought in aseasonal tropical rainforests.</title>
        <authorList>
            <person name="Ng K.K.S."/>
            <person name="Kobayashi M.J."/>
            <person name="Fawcett J.A."/>
            <person name="Hatakeyama M."/>
            <person name="Paape T."/>
            <person name="Ng C.H."/>
            <person name="Ang C.C."/>
            <person name="Tnah L.H."/>
            <person name="Lee C.T."/>
            <person name="Nishiyama T."/>
            <person name="Sese J."/>
            <person name="O'Brien M.J."/>
            <person name="Copetti D."/>
            <person name="Mohd Noor M.I."/>
            <person name="Ong R.C."/>
            <person name="Putra M."/>
            <person name="Sireger I.Z."/>
            <person name="Indrioko S."/>
            <person name="Kosugi Y."/>
            <person name="Izuno A."/>
            <person name="Isagi Y."/>
            <person name="Lee S.L."/>
            <person name="Shimizu K.K."/>
        </authorList>
    </citation>
    <scope>NUCLEOTIDE SEQUENCE [LARGE SCALE GENOMIC DNA]</scope>
    <source>
        <strain evidence="2">214</strain>
    </source>
</reference>
<accession>A0AAV5KL76</accession>
<feature type="domain" description="C2" evidence="1">
    <location>
        <begin position="1"/>
        <end position="126"/>
    </location>
</feature>
<dbReference type="InterPro" id="IPR057458">
    <property type="entry name" value="GRDP_C2"/>
</dbReference>
<dbReference type="InterPro" id="IPR035892">
    <property type="entry name" value="C2_domain_sf"/>
</dbReference>
<organism evidence="2 3">
    <name type="scientific">Rubroshorea leprosula</name>
    <dbReference type="NCBI Taxonomy" id="152421"/>
    <lineage>
        <taxon>Eukaryota</taxon>
        <taxon>Viridiplantae</taxon>
        <taxon>Streptophyta</taxon>
        <taxon>Embryophyta</taxon>
        <taxon>Tracheophyta</taxon>
        <taxon>Spermatophyta</taxon>
        <taxon>Magnoliopsida</taxon>
        <taxon>eudicotyledons</taxon>
        <taxon>Gunneridae</taxon>
        <taxon>Pentapetalae</taxon>
        <taxon>rosids</taxon>
        <taxon>malvids</taxon>
        <taxon>Malvales</taxon>
        <taxon>Dipterocarpaceae</taxon>
        <taxon>Rubroshorea</taxon>
    </lineage>
</organism>
<evidence type="ECO:0000313" key="2">
    <source>
        <dbReference type="EMBL" id="GKV25368.1"/>
    </source>
</evidence>
<protein>
    <recommendedName>
        <fullName evidence="1">C2 domain-containing protein</fullName>
    </recommendedName>
</protein>
<evidence type="ECO:0000313" key="3">
    <source>
        <dbReference type="Proteomes" id="UP001054252"/>
    </source>
</evidence>
<gene>
    <name evidence="2" type="ORF">SLEP1_g34817</name>
</gene>
<name>A0AAV5KL76_9ROSI</name>
<dbReference type="SMART" id="SM00239">
    <property type="entry name" value="C2"/>
    <property type="match status" value="1"/>
</dbReference>
<dbReference type="PANTHER" id="PTHR35503">
    <property type="entry name" value="OSJNBA0006M15.15 PROTEIN"/>
    <property type="match status" value="1"/>
</dbReference>
<dbReference type="PANTHER" id="PTHR35503:SF2">
    <property type="entry name" value="OS04G0455700 PROTEIN"/>
    <property type="match status" value="1"/>
</dbReference>
<dbReference type="CDD" id="cd00030">
    <property type="entry name" value="C2"/>
    <property type="match status" value="1"/>
</dbReference>
<dbReference type="Pfam" id="PF25334">
    <property type="entry name" value="C2_GRDP"/>
    <property type="match status" value="1"/>
</dbReference>
<proteinExistence type="predicted"/>